<evidence type="ECO:0000259" key="1">
    <source>
        <dbReference type="Pfam" id="PF24746"/>
    </source>
</evidence>
<dbReference type="Proteomes" id="UP000436468">
    <property type="component" value="Unassembled WGS sequence"/>
</dbReference>
<evidence type="ECO:0000313" key="2">
    <source>
        <dbReference type="EMBL" id="MVT69800.1"/>
    </source>
</evidence>
<feature type="domain" description="DUF7694" evidence="1">
    <location>
        <begin position="48"/>
        <end position="106"/>
    </location>
</feature>
<dbReference type="Pfam" id="PF24746">
    <property type="entry name" value="DUF7694"/>
    <property type="match status" value="1"/>
</dbReference>
<dbReference type="AlphaFoldDB" id="A0A844T568"/>
<comment type="caution">
    <text evidence="2">The sequence shown here is derived from an EMBL/GenBank/DDBJ whole genome shotgun (WGS) entry which is preliminary data.</text>
</comment>
<sequence>MRAKIIEKLEAGRVQYGQFASHPGSGPCGMFVVQGPCGCELRISGLIRPGWEHVAVSTPRRCPNWEEMCFVKDLFWDEEECVMQLHPPHSQYVNNSRYCLHLWRPTHRDIPMPPPGFVGVVGLGPSEAAMWFARMSATAL</sequence>
<reference evidence="2 3" key="1">
    <citation type="submission" date="2019-12" db="EMBL/GenBank/DDBJ databases">
        <title>Draft genome sequences Bradyrhizobium cajani AMBPC1010, Bradyrhizobium pachyrhizi AMBPC1040 and Bradyrhizobium yuanmingense ALSPC3051, three plant growth promoting strains isolated from nodules of Cajanus cajan L. in Dominican Republic.</title>
        <authorList>
            <person name="Flores-Felix J.D."/>
            <person name="Araujo J."/>
            <person name="Diaz-Alcantara C."/>
            <person name="Gonzalez-Andres F."/>
            <person name="Velazquez E."/>
        </authorList>
    </citation>
    <scope>NUCLEOTIDE SEQUENCE [LARGE SCALE GENOMIC DNA]</scope>
    <source>
        <strain evidence="2 3">1040</strain>
    </source>
</reference>
<gene>
    <name evidence="2" type="ORF">GPL21_32465</name>
</gene>
<accession>A0A844T568</accession>
<dbReference type="EMBL" id="WQNF01000034">
    <property type="protein sequence ID" value="MVT69800.1"/>
    <property type="molecule type" value="Genomic_DNA"/>
</dbReference>
<proteinExistence type="predicted"/>
<keyword evidence="3" id="KW-1185">Reference proteome</keyword>
<name>A0A844T568_9BRAD</name>
<organism evidence="2 3">
    <name type="scientific">Bradyrhizobium pachyrhizi</name>
    <dbReference type="NCBI Taxonomy" id="280333"/>
    <lineage>
        <taxon>Bacteria</taxon>
        <taxon>Pseudomonadati</taxon>
        <taxon>Pseudomonadota</taxon>
        <taxon>Alphaproteobacteria</taxon>
        <taxon>Hyphomicrobiales</taxon>
        <taxon>Nitrobacteraceae</taxon>
        <taxon>Bradyrhizobium</taxon>
    </lineage>
</organism>
<protein>
    <recommendedName>
        <fullName evidence="1">DUF7694 domain-containing protein</fullName>
    </recommendedName>
</protein>
<dbReference type="InterPro" id="IPR056111">
    <property type="entry name" value="DUF7694"/>
</dbReference>
<evidence type="ECO:0000313" key="3">
    <source>
        <dbReference type="Proteomes" id="UP000436468"/>
    </source>
</evidence>